<organism evidence="1 2">
    <name type="scientific">SAR324 cluster bacterium</name>
    <dbReference type="NCBI Taxonomy" id="2024889"/>
    <lineage>
        <taxon>Bacteria</taxon>
        <taxon>Deltaproteobacteria</taxon>
        <taxon>SAR324 cluster</taxon>
    </lineage>
</organism>
<comment type="caution">
    <text evidence="1">The sequence shown here is derived from an EMBL/GenBank/DDBJ whole genome shotgun (WGS) entry which is preliminary data.</text>
</comment>
<name>A0A2D6YIH8_9DELT</name>
<dbReference type="Proteomes" id="UP000226525">
    <property type="component" value="Unassembled WGS sequence"/>
</dbReference>
<protein>
    <submittedName>
        <fullName evidence="1">Uncharacterized protein</fullName>
    </submittedName>
</protein>
<reference evidence="2" key="1">
    <citation type="submission" date="2017-09" db="EMBL/GenBank/DDBJ databases">
        <title>The Reconstruction of 2,631 Draft Metagenome-Assembled Genomes from the Global Oceans.</title>
        <authorList>
            <person name="Tully B.J."/>
            <person name="Graham E.D."/>
            <person name="Heidelberg J.F."/>
        </authorList>
    </citation>
    <scope>NUCLEOTIDE SEQUENCE [LARGE SCALE GENOMIC DNA]</scope>
</reference>
<dbReference type="AlphaFoldDB" id="A0A2D6YIH8"/>
<gene>
    <name evidence="1" type="ORF">CMN54_06010</name>
</gene>
<evidence type="ECO:0000313" key="1">
    <source>
        <dbReference type="EMBL" id="MAH62989.1"/>
    </source>
</evidence>
<dbReference type="EMBL" id="NZEX01000067">
    <property type="protein sequence ID" value="MAH62989.1"/>
    <property type="molecule type" value="Genomic_DNA"/>
</dbReference>
<evidence type="ECO:0000313" key="2">
    <source>
        <dbReference type="Proteomes" id="UP000226525"/>
    </source>
</evidence>
<proteinExistence type="predicted"/>
<accession>A0A2D6YIH8</accession>
<sequence length="168" mass="18495">MIATASQAKRKTEELTEALLKASINEEYSILSETSPCVQRLNLELSELNVYDPVSFVGEFLLDRPEFQQLDETVVTHPTCINCKAGNVARMQDIVGKFAKEVVLPHTVTCCDIAGDSEIFHPELHEKTLNSLQNQIPKNCSIGISNSNSYELGLSMVSGVKLGLCSTY</sequence>